<feature type="transmembrane region" description="Helical" evidence="7">
    <location>
        <begin position="298"/>
        <end position="326"/>
    </location>
</feature>
<evidence type="ECO:0000256" key="1">
    <source>
        <dbReference type="ARBA" id="ARBA00004651"/>
    </source>
</evidence>
<dbReference type="InterPro" id="IPR050171">
    <property type="entry name" value="MFS_Transporters"/>
</dbReference>
<dbReference type="AlphaFoldDB" id="A0A0F7CIM0"/>
<evidence type="ECO:0000259" key="8">
    <source>
        <dbReference type="PROSITE" id="PS50850"/>
    </source>
</evidence>
<keyword evidence="4 7" id="KW-0812">Transmembrane</keyword>
<protein>
    <submittedName>
        <fullName evidence="9">MFS transporter</fullName>
    </submittedName>
</protein>
<keyword evidence="3" id="KW-1003">Cell membrane</keyword>
<evidence type="ECO:0000313" key="9">
    <source>
        <dbReference type="EMBL" id="AKG34750.1"/>
    </source>
</evidence>
<reference evidence="9 10" key="2">
    <citation type="journal article" date="2016" name="Genome Announc.">
        <title>Genome Sequence of a Gram-Positive Diazotroph, Paenibacillus durus Type Strain ATCC 35681.</title>
        <authorList>
            <person name="Halim M.A."/>
            <person name="Rahman A.Y."/>
            <person name="Sim K.S."/>
            <person name="Yam H.C."/>
            <person name="Rahim A.A."/>
            <person name="Ghazali A.H."/>
            <person name="Najimudin N."/>
        </authorList>
    </citation>
    <scope>NUCLEOTIDE SEQUENCE [LARGE SCALE GENOMIC DNA]</scope>
    <source>
        <strain evidence="9 10">ATCC 35681</strain>
    </source>
</reference>
<dbReference type="InterPro" id="IPR011701">
    <property type="entry name" value="MFS"/>
</dbReference>
<keyword evidence="2" id="KW-0813">Transport</keyword>
<dbReference type="OrthoDB" id="9815817at2"/>
<evidence type="ECO:0000256" key="7">
    <source>
        <dbReference type="SAM" id="Phobius"/>
    </source>
</evidence>
<dbReference type="RefSeq" id="WP_046723204.1">
    <property type="nucleotide sequence ID" value="NZ_CP011114.1"/>
</dbReference>
<evidence type="ECO:0000256" key="6">
    <source>
        <dbReference type="ARBA" id="ARBA00023136"/>
    </source>
</evidence>
<feature type="domain" description="Major facilitator superfamily (MFS) profile" evidence="8">
    <location>
        <begin position="13"/>
        <end position="387"/>
    </location>
</feature>
<dbReference type="Pfam" id="PF07690">
    <property type="entry name" value="MFS_1"/>
    <property type="match status" value="1"/>
</dbReference>
<feature type="transmembrane region" description="Helical" evidence="7">
    <location>
        <begin position="242"/>
        <end position="263"/>
    </location>
</feature>
<dbReference type="GO" id="GO:0005886">
    <property type="term" value="C:plasma membrane"/>
    <property type="evidence" value="ECO:0007669"/>
    <property type="project" value="UniProtKB-SubCell"/>
</dbReference>
<feature type="transmembrane region" description="Helical" evidence="7">
    <location>
        <begin position="338"/>
        <end position="358"/>
    </location>
</feature>
<evidence type="ECO:0000313" key="10">
    <source>
        <dbReference type="Proteomes" id="UP000034189"/>
    </source>
</evidence>
<feature type="transmembrane region" description="Helical" evidence="7">
    <location>
        <begin position="213"/>
        <end position="236"/>
    </location>
</feature>
<comment type="subcellular location">
    <subcellularLocation>
        <location evidence="1">Cell membrane</location>
        <topology evidence="1">Multi-pass membrane protein</topology>
    </subcellularLocation>
</comment>
<keyword evidence="6 7" id="KW-0472">Membrane</keyword>
<organism evidence="9 10">
    <name type="scientific">Paenibacillus durus ATCC 35681</name>
    <dbReference type="NCBI Taxonomy" id="1333534"/>
    <lineage>
        <taxon>Bacteria</taxon>
        <taxon>Bacillati</taxon>
        <taxon>Bacillota</taxon>
        <taxon>Bacilli</taxon>
        <taxon>Bacillales</taxon>
        <taxon>Paenibacillaceae</taxon>
        <taxon>Paenibacillus</taxon>
    </lineage>
</organism>
<sequence length="404" mass="42726">MDIANKTEAPDAALPRLGLALFFIEWVRGAFLVAFLPVYAIDHLGLSAAAVGIAVSIHYLTDSLIKGFIGYLLDRLPHRTVLHSGFGIALAGLLLMVTTNHAGLLIAASALLGAGLSPIWIICMSHVREENRARQMGSLYVYWMAGLGLGTVMINVIMDWGLTLSLLAIGLFFAAGWVVAGLARLSEAPAPQAQIKVGEQFAALWHKVKKGGFLMPGMLLQTAAGGMIVPLLTTFAVNQLGLSHSGLSLALLIGGGAAVLLMVPMGKLFDMIGGKWFLVLGFAVFAVSLYLLTSAGSFVSVVVLALLMGCAYATLLPSWNALMALYIPESSVGMSWGLLFSVEGLGAVIGPFIGGWLASGGNEVIPFKVSACIFGVISLIYLLSPSEKFAHPERQSKLQQQQTN</sequence>
<gene>
    <name evidence="9" type="ORF">VK70_09350</name>
</gene>
<feature type="transmembrane region" description="Helical" evidence="7">
    <location>
        <begin position="20"/>
        <end position="40"/>
    </location>
</feature>
<feature type="transmembrane region" description="Helical" evidence="7">
    <location>
        <begin position="164"/>
        <end position="183"/>
    </location>
</feature>
<proteinExistence type="predicted"/>
<feature type="transmembrane region" description="Helical" evidence="7">
    <location>
        <begin position="81"/>
        <end position="98"/>
    </location>
</feature>
<name>A0A0F7CIM0_PAEDU</name>
<dbReference type="GO" id="GO:0022857">
    <property type="term" value="F:transmembrane transporter activity"/>
    <property type="evidence" value="ECO:0007669"/>
    <property type="project" value="InterPro"/>
</dbReference>
<dbReference type="HOGENOM" id="CLU_054518_0_0_9"/>
<accession>A0A0F7CIM0</accession>
<reference evidence="9 10" key="1">
    <citation type="submission" date="2015-03" db="EMBL/GenBank/DDBJ databases">
        <authorList>
            <person name="Abdul Halim M."/>
        </authorList>
    </citation>
    <scope>NUCLEOTIDE SEQUENCE [LARGE SCALE GENOMIC DNA]</scope>
    <source>
        <strain evidence="9 10">ATCC 35681</strain>
    </source>
</reference>
<evidence type="ECO:0000256" key="2">
    <source>
        <dbReference type="ARBA" id="ARBA00022448"/>
    </source>
</evidence>
<dbReference type="PATRIC" id="fig|1333534.5.peg.2048"/>
<keyword evidence="5 7" id="KW-1133">Transmembrane helix</keyword>
<feature type="transmembrane region" description="Helical" evidence="7">
    <location>
        <begin position="275"/>
        <end position="292"/>
    </location>
</feature>
<feature type="transmembrane region" description="Helical" evidence="7">
    <location>
        <begin position="104"/>
        <end position="127"/>
    </location>
</feature>
<dbReference type="PANTHER" id="PTHR23517:SF3">
    <property type="entry name" value="INTEGRAL MEMBRANE TRANSPORT PROTEIN"/>
    <property type="match status" value="1"/>
</dbReference>
<evidence type="ECO:0000256" key="3">
    <source>
        <dbReference type="ARBA" id="ARBA00022475"/>
    </source>
</evidence>
<evidence type="ECO:0000256" key="5">
    <source>
        <dbReference type="ARBA" id="ARBA00022989"/>
    </source>
</evidence>
<dbReference type="SUPFAM" id="SSF103473">
    <property type="entry name" value="MFS general substrate transporter"/>
    <property type="match status" value="1"/>
</dbReference>
<evidence type="ECO:0000256" key="4">
    <source>
        <dbReference type="ARBA" id="ARBA00022692"/>
    </source>
</evidence>
<dbReference type="InterPro" id="IPR036259">
    <property type="entry name" value="MFS_trans_sf"/>
</dbReference>
<dbReference type="CDD" id="cd17325">
    <property type="entry name" value="MFS_MdtG_SLC18_like"/>
    <property type="match status" value="1"/>
</dbReference>
<dbReference type="PROSITE" id="PS50850">
    <property type="entry name" value="MFS"/>
    <property type="match status" value="1"/>
</dbReference>
<feature type="transmembrane region" description="Helical" evidence="7">
    <location>
        <begin position="139"/>
        <end position="158"/>
    </location>
</feature>
<feature type="transmembrane region" description="Helical" evidence="7">
    <location>
        <begin position="364"/>
        <end position="384"/>
    </location>
</feature>
<dbReference type="InterPro" id="IPR020846">
    <property type="entry name" value="MFS_dom"/>
</dbReference>
<dbReference type="Gene3D" id="1.20.1250.20">
    <property type="entry name" value="MFS general substrate transporter like domains"/>
    <property type="match status" value="2"/>
</dbReference>
<feature type="transmembrane region" description="Helical" evidence="7">
    <location>
        <begin position="46"/>
        <end position="69"/>
    </location>
</feature>
<dbReference type="Proteomes" id="UP000034189">
    <property type="component" value="Chromosome"/>
</dbReference>
<dbReference type="EMBL" id="CP011114">
    <property type="protein sequence ID" value="AKG34750.1"/>
    <property type="molecule type" value="Genomic_DNA"/>
</dbReference>
<dbReference type="PANTHER" id="PTHR23517">
    <property type="entry name" value="RESISTANCE PROTEIN MDTM, PUTATIVE-RELATED-RELATED"/>
    <property type="match status" value="1"/>
</dbReference>